<evidence type="ECO:0000313" key="3">
    <source>
        <dbReference type="EMBL" id="ACU72609.1"/>
    </source>
</evidence>
<dbReference type="KEGG" id="cai:Caci_3707"/>
<dbReference type="CAZy" id="GH87">
    <property type="family name" value="Glycoside Hydrolase Family 87"/>
</dbReference>
<evidence type="ECO:0000259" key="2">
    <source>
        <dbReference type="PROSITE" id="PS51175"/>
    </source>
</evidence>
<keyword evidence="4" id="KW-1185">Reference proteome</keyword>
<feature type="domain" description="CBM6" evidence="2">
    <location>
        <begin position="52"/>
        <end position="180"/>
    </location>
</feature>
<accession>C7QBZ0</accession>
<dbReference type="RefSeq" id="WP_015792338.1">
    <property type="nucleotide sequence ID" value="NC_013131.1"/>
</dbReference>
<dbReference type="Pfam" id="PF22815">
    <property type="entry name" value="CatAgl_D1"/>
    <property type="match status" value="1"/>
</dbReference>
<reference evidence="3 4" key="1">
    <citation type="journal article" date="2009" name="Stand. Genomic Sci.">
        <title>Complete genome sequence of Catenulispora acidiphila type strain (ID 139908).</title>
        <authorList>
            <person name="Copeland A."/>
            <person name="Lapidus A."/>
            <person name="Glavina Del Rio T."/>
            <person name="Nolan M."/>
            <person name="Lucas S."/>
            <person name="Chen F."/>
            <person name="Tice H."/>
            <person name="Cheng J.F."/>
            <person name="Bruce D."/>
            <person name="Goodwin L."/>
            <person name="Pitluck S."/>
            <person name="Mikhailova N."/>
            <person name="Pati A."/>
            <person name="Ivanova N."/>
            <person name="Mavromatis K."/>
            <person name="Chen A."/>
            <person name="Palaniappan K."/>
            <person name="Chain P."/>
            <person name="Land M."/>
            <person name="Hauser L."/>
            <person name="Chang Y.J."/>
            <person name="Jeffries C.D."/>
            <person name="Chertkov O."/>
            <person name="Brettin T."/>
            <person name="Detter J.C."/>
            <person name="Han C."/>
            <person name="Ali Z."/>
            <person name="Tindall B.J."/>
            <person name="Goker M."/>
            <person name="Bristow J."/>
            <person name="Eisen J.A."/>
            <person name="Markowitz V."/>
            <person name="Hugenholtz P."/>
            <person name="Kyrpides N.C."/>
            <person name="Klenk H.P."/>
        </authorList>
    </citation>
    <scope>NUCLEOTIDE SEQUENCE [LARGE SCALE GENOMIC DNA]</scope>
    <source>
        <strain evidence="4">DSM 44928 / JCM 14897 / NBRC 102108 / NRRL B-24433 / ID139908</strain>
    </source>
</reference>
<dbReference type="Pfam" id="PF03422">
    <property type="entry name" value="CBM_6"/>
    <property type="match status" value="1"/>
</dbReference>
<dbReference type="Pfam" id="PF16990">
    <property type="entry name" value="CBM_35"/>
    <property type="match status" value="2"/>
</dbReference>
<feature type="region of interest" description="Disordered" evidence="1">
    <location>
        <begin position="319"/>
        <end position="346"/>
    </location>
</feature>
<dbReference type="InterPro" id="IPR011050">
    <property type="entry name" value="Pectin_lyase_fold/virulence"/>
</dbReference>
<dbReference type="eggNOG" id="COG5434">
    <property type="taxonomic scope" value="Bacteria"/>
</dbReference>
<dbReference type="InterPro" id="IPR033801">
    <property type="entry name" value="CBM6-CBM35-CBM36-like_1"/>
</dbReference>
<dbReference type="InterPro" id="IPR005084">
    <property type="entry name" value="CBM6"/>
</dbReference>
<gene>
    <name evidence="3" type="ordered locus">Caci_3707</name>
</gene>
<name>C7QBZ0_CATAD</name>
<dbReference type="InterPro" id="IPR006626">
    <property type="entry name" value="PbH1"/>
</dbReference>
<evidence type="ECO:0000313" key="4">
    <source>
        <dbReference type="Proteomes" id="UP000000851"/>
    </source>
</evidence>
<feature type="domain" description="CBM6" evidence="2">
    <location>
        <begin position="188"/>
        <end position="316"/>
    </location>
</feature>
<dbReference type="SUPFAM" id="SSF51126">
    <property type="entry name" value="Pectin lyase-like"/>
    <property type="match status" value="1"/>
</dbReference>
<evidence type="ECO:0000256" key="1">
    <source>
        <dbReference type="SAM" id="MobiDB-lite"/>
    </source>
</evidence>
<dbReference type="SMART" id="SM00710">
    <property type="entry name" value="PbH1"/>
    <property type="match status" value="6"/>
</dbReference>
<dbReference type="Gene3D" id="2.160.20.10">
    <property type="entry name" value="Single-stranded right-handed beta-helix, Pectin lyase-like"/>
    <property type="match status" value="1"/>
</dbReference>
<dbReference type="Gene3D" id="2.60.120.260">
    <property type="entry name" value="Galactose-binding domain-like"/>
    <property type="match status" value="3"/>
</dbReference>
<dbReference type="InterPro" id="IPR051816">
    <property type="entry name" value="Glycosyl_Hydrolase_31"/>
</dbReference>
<feature type="domain" description="CBM6" evidence="2">
    <location>
        <begin position="339"/>
        <end position="461"/>
    </location>
</feature>
<dbReference type="PANTHER" id="PTHR43863">
    <property type="entry name" value="HYDROLASE, PUTATIVE (AFU_ORTHOLOGUE AFUA_1G03140)-RELATED"/>
    <property type="match status" value="1"/>
</dbReference>
<sequence precursor="true">MPPTPTTPPAASPSSAIPRGRRRALAASTAGAVTFATIAAWSMAHSASAAGTTYEAEKAALSGGTVVASDHANYTGTGFVGGYTDANKGAANTTFTVNASAAGNESVALRYANGTGAQMSLSLYVNGTKLKQILLPASANWDTWTTETESVALKAGTDTISYKFDSADLGNVNVDNITVTPAAPPPAGQFEAESAALSGGTVVASDHANYTGTGFVGGYTDANKGAANTTFTVSESGAGSTTTTLRYANGTGAQMSLSLYVNGTKIKQILLPATANWDTWGTETESVSLNAGSNAVSYKFDSSDLGNVNIDNIVVGAITPPTTTPSTSPSSSSPPPSGTPYEAETAFTAGGPSVATSISGYSGTGYLTGFTTQGAETVIDTDVPAAGSDAVTLRYANSTGSAQTISLYVNGLKNAQLSLPAGSGWLTSSRTIALRSGENLIGVQHDSGDTGNVAIDDVTVANGTALAAVGATLPYTEYTATSSQTQTNGTVLAASTAYPSIQAESTGRRAVQLTATGQYMQVTLAHPTNSIVVRYSIPDNGDGSAASAPIALYANGNKIQDLTLTTKYSWLYGGGYYDTNTPSSGPAHHFYDETRALIGNWPAGTVLKLQKDSGDTAASYTFDVIDTEQVDPAFAIPANFVPITNYGVTPNNGADDTNAINSALSALAGTGKGLFFPSGTYDISGRININGVPVRGAGEWYTTIQSTAVNGSGGLYTTAGVNQIADLTISGDQTSRNNDSGAAAIEGTFAQGSLLFDVWMEHTKVGLWAVPGVGLYASGLRVRDVFADGLHVHGGSNGTRIDQSQVRNSGDDNIALDTEGGDVVRCSLVHNTVQSPIQANGIGVYGGNGNAVVANQVSDTVAFGAGITVSTRFGGGFTGPTTVSGNALTRAGSYEYNWGSSLGALWIYASQSDITQPVTVSTNTITSATYDALLLGDSKQIANLTLDHLAISGAGGYGINIKNLTGGMTANYVTVTGAASGGLNNPSNYPITRGPGDSGW</sequence>
<dbReference type="GO" id="GO:0030246">
    <property type="term" value="F:carbohydrate binding"/>
    <property type="evidence" value="ECO:0007669"/>
    <property type="project" value="InterPro"/>
</dbReference>
<dbReference type="CDD" id="cd14490">
    <property type="entry name" value="CBM6-CBM35-CBM36_like_1"/>
    <property type="match status" value="1"/>
</dbReference>
<dbReference type="STRING" id="479433.Caci_3707"/>
<dbReference type="InParanoid" id="C7QBZ0"/>
<dbReference type="InterPro" id="IPR008979">
    <property type="entry name" value="Galactose-bd-like_sf"/>
</dbReference>
<dbReference type="InterPro" id="IPR006311">
    <property type="entry name" value="TAT_signal"/>
</dbReference>
<dbReference type="Proteomes" id="UP000000851">
    <property type="component" value="Chromosome"/>
</dbReference>
<dbReference type="SUPFAM" id="SSF49785">
    <property type="entry name" value="Galactose-binding domain-like"/>
    <property type="match status" value="3"/>
</dbReference>
<dbReference type="InterPro" id="IPR055149">
    <property type="entry name" value="Agl_cat_D2"/>
</dbReference>
<dbReference type="InterPro" id="IPR012334">
    <property type="entry name" value="Pectin_lyas_fold"/>
</dbReference>
<protein>
    <submittedName>
        <fullName evidence="3">Carbohydrate binding family 6</fullName>
    </submittedName>
</protein>
<dbReference type="PROSITE" id="PS51175">
    <property type="entry name" value="CBM6"/>
    <property type="match status" value="3"/>
</dbReference>
<dbReference type="PROSITE" id="PS51318">
    <property type="entry name" value="TAT"/>
    <property type="match status" value="1"/>
</dbReference>
<dbReference type="CDD" id="cd04083">
    <property type="entry name" value="CBM35_Lmo2446-like"/>
    <property type="match status" value="3"/>
</dbReference>
<dbReference type="CAZy" id="CBM35">
    <property type="family name" value="Carbohydrate-Binding Module Family 35"/>
</dbReference>
<dbReference type="Pfam" id="PF22816">
    <property type="entry name" value="CatAgl_D2"/>
    <property type="match status" value="1"/>
</dbReference>
<organism evidence="3 4">
    <name type="scientific">Catenulispora acidiphila (strain DSM 44928 / JCM 14897 / NBRC 102108 / NRRL B-24433 / ID139908)</name>
    <dbReference type="NCBI Taxonomy" id="479433"/>
    <lineage>
        <taxon>Bacteria</taxon>
        <taxon>Bacillati</taxon>
        <taxon>Actinomycetota</taxon>
        <taxon>Actinomycetes</taxon>
        <taxon>Catenulisporales</taxon>
        <taxon>Catenulisporaceae</taxon>
        <taxon>Catenulispora</taxon>
    </lineage>
</organism>
<dbReference type="OrthoDB" id="2676667at2"/>
<dbReference type="HOGENOM" id="CLU_008465_0_0_11"/>
<dbReference type="EMBL" id="CP001700">
    <property type="protein sequence ID" value="ACU72609.1"/>
    <property type="molecule type" value="Genomic_DNA"/>
</dbReference>
<feature type="compositionally biased region" description="Low complexity" evidence="1">
    <location>
        <begin position="319"/>
        <end position="331"/>
    </location>
</feature>
<dbReference type="PANTHER" id="PTHR43863:SF2">
    <property type="entry name" value="MALTASE-GLUCOAMYLASE"/>
    <property type="match status" value="1"/>
</dbReference>
<proteinExistence type="predicted"/>
<dbReference type="AlphaFoldDB" id="C7QBZ0"/>